<feature type="transmembrane region" description="Helical" evidence="1">
    <location>
        <begin position="20"/>
        <end position="40"/>
    </location>
</feature>
<accession>A0A8H3IA73</accession>
<dbReference type="OrthoDB" id="4918558at2759"/>
<reference evidence="2" key="1">
    <citation type="submission" date="2021-03" db="EMBL/GenBank/DDBJ databases">
        <authorList>
            <person name="Tagirdzhanova G."/>
        </authorList>
    </citation>
    <scope>NUCLEOTIDE SEQUENCE</scope>
</reference>
<dbReference type="EMBL" id="CAJPDS010000004">
    <property type="protein sequence ID" value="CAF9906039.1"/>
    <property type="molecule type" value="Genomic_DNA"/>
</dbReference>
<protein>
    <recommendedName>
        <fullName evidence="4">MARVEL domain-containing protein</fullName>
    </recommendedName>
</protein>
<keyword evidence="3" id="KW-1185">Reference proteome</keyword>
<proteinExistence type="predicted"/>
<comment type="caution">
    <text evidence="2">The sequence shown here is derived from an EMBL/GenBank/DDBJ whole genome shotgun (WGS) entry which is preliminary data.</text>
</comment>
<dbReference type="AlphaFoldDB" id="A0A8H3IA73"/>
<keyword evidence="1" id="KW-0812">Transmembrane</keyword>
<keyword evidence="1" id="KW-1133">Transmembrane helix</keyword>
<evidence type="ECO:0000313" key="2">
    <source>
        <dbReference type="EMBL" id="CAF9906039.1"/>
    </source>
</evidence>
<feature type="transmembrane region" description="Helical" evidence="1">
    <location>
        <begin position="52"/>
        <end position="71"/>
    </location>
</feature>
<dbReference type="Proteomes" id="UP000664521">
    <property type="component" value="Unassembled WGS sequence"/>
</dbReference>
<organism evidence="2 3">
    <name type="scientific">Heterodermia speciosa</name>
    <dbReference type="NCBI Taxonomy" id="116794"/>
    <lineage>
        <taxon>Eukaryota</taxon>
        <taxon>Fungi</taxon>
        <taxon>Dikarya</taxon>
        <taxon>Ascomycota</taxon>
        <taxon>Pezizomycotina</taxon>
        <taxon>Lecanoromycetes</taxon>
        <taxon>OSLEUM clade</taxon>
        <taxon>Lecanoromycetidae</taxon>
        <taxon>Caliciales</taxon>
        <taxon>Physciaceae</taxon>
        <taxon>Heterodermia</taxon>
    </lineage>
</organism>
<evidence type="ECO:0000256" key="1">
    <source>
        <dbReference type="SAM" id="Phobius"/>
    </source>
</evidence>
<feature type="transmembrane region" description="Helical" evidence="1">
    <location>
        <begin position="118"/>
        <end position="138"/>
    </location>
</feature>
<evidence type="ECO:0008006" key="4">
    <source>
        <dbReference type="Google" id="ProtNLM"/>
    </source>
</evidence>
<evidence type="ECO:0000313" key="3">
    <source>
        <dbReference type="Proteomes" id="UP000664521"/>
    </source>
</evidence>
<keyword evidence="1" id="KW-0472">Membrane</keyword>
<name>A0A8H3IA73_9LECA</name>
<sequence>MGMLAYFVNIFTKANQLTPSYVLVLFIVSTLAVAWCILTLLRRKSTRRSAHFVCFVDVCFIGALIAGVYYLRSIANANCSHFSDDGDFSVTLGSNGVSGNNGFDFNINKECAMLKASFAFGIMNTILFAITAFWLLFMKREDKEVVVKETYRRRSHESRYACINTLNKQGIQANNQCLGEVTPEADQVATEARGIVADNITSRIHESFHVFSTASRAGGRSGFLESGYPIPFICVICSSDLLY</sequence>
<gene>
    <name evidence="2" type="ORF">HETSPECPRED_006033</name>
</gene>